<dbReference type="Pfam" id="PF04116">
    <property type="entry name" value="FA_hydroxylase"/>
    <property type="match status" value="1"/>
</dbReference>
<dbReference type="InterPro" id="IPR050307">
    <property type="entry name" value="Sterol_Desaturase_Related"/>
</dbReference>
<organism evidence="6 7">
    <name type="scientific">Alteripontixanthobacter maritimus</name>
    <dbReference type="NCBI Taxonomy" id="2161824"/>
    <lineage>
        <taxon>Bacteria</taxon>
        <taxon>Pseudomonadati</taxon>
        <taxon>Pseudomonadota</taxon>
        <taxon>Alphaproteobacteria</taxon>
        <taxon>Sphingomonadales</taxon>
        <taxon>Erythrobacteraceae</taxon>
        <taxon>Alteripontixanthobacter</taxon>
    </lineage>
</organism>
<dbReference type="EMBL" id="QBKA01000002">
    <property type="protein sequence ID" value="RDC60480.1"/>
    <property type="molecule type" value="Genomic_DNA"/>
</dbReference>
<evidence type="ECO:0000256" key="2">
    <source>
        <dbReference type="ARBA" id="ARBA00022692"/>
    </source>
</evidence>
<keyword evidence="3" id="KW-1133">Transmembrane helix</keyword>
<keyword evidence="7" id="KW-1185">Reference proteome</keyword>
<feature type="domain" description="Fatty acid hydroxylase" evidence="5">
    <location>
        <begin position="81"/>
        <end position="217"/>
    </location>
</feature>
<protein>
    <submittedName>
        <fullName evidence="6">Delta(7)-sterol 5(6)-desaturase</fullName>
        <ecNumber evidence="6">1.14.19.20</ecNumber>
    </submittedName>
</protein>
<name>A0A369Q7X8_9SPHN</name>
<proteinExistence type="predicted"/>
<comment type="caution">
    <text evidence="6">The sequence shown here is derived from an EMBL/GenBank/DDBJ whole genome shotgun (WGS) entry which is preliminary data.</text>
</comment>
<dbReference type="InterPro" id="IPR006694">
    <property type="entry name" value="Fatty_acid_hydroxylase"/>
</dbReference>
<dbReference type="GO" id="GO:0005506">
    <property type="term" value="F:iron ion binding"/>
    <property type="evidence" value="ECO:0007669"/>
    <property type="project" value="InterPro"/>
</dbReference>
<dbReference type="PANTHER" id="PTHR11863">
    <property type="entry name" value="STEROL DESATURASE"/>
    <property type="match status" value="1"/>
</dbReference>
<dbReference type="GO" id="GO:0016020">
    <property type="term" value="C:membrane"/>
    <property type="evidence" value="ECO:0007669"/>
    <property type="project" value="UniProtKB-SubCell"/>
</dbReference>
<accession>A0A369Q7X8</accession>
<evidence type="ECO:0000256" key="1">
    <source>
        <dbReference type="ARBA" id="ARBA00004370"/>
    </source>
</evidence>
<dbReference type="Proteomes" id="UP000253727">
    <property type="component" value="Unassembled WGS sequence"/>
</dbReference>
<evidence type="ECO:0000313" key="7">
    <source>
        <dbReference type="Proteomes" id="UP000253727"/>
    </source>
</evidence>
<evidence type="ECO:0000259" key="5">
    <source>
        <dbReference type="Pfam" id="PF04116"/>
    </source>
</evidence>
<gene>
    <name evidence="6" type="ORF">HME9302_01688</name>
</gene>
<dbReference type="GO" id="GO:0008610">
    <property type="term" value="P:lipid biosynthetic process"/>
    <property type="evidence" value="ECO:0007669"/>
    <property type="project" value="InterPro"/>
</dbReference>
<keyword evidence="2" id="KW-0812">Transmembrane</keyword>
<dbReference type="EC" id="1.14.19.20" evidence="6"/>
<reference evidence="6 7" key="1">
    <citation type="submission" date="2018-04" db="EMBL/GenBank/DDBJ databases">
        <title>Altererythrobacter sp. HME9302 genome sequencing and assembly.</title>
        <authorList>
            <person name="Kang H."/>
            <person name="Kim H."/>
            <person name="Joh K."/>
        </authorList>
    </citation>
    <scope>NUCLEOTIDE SEQUENCE [LARGE SCALE GENOMIC DNA]</scope>
    <source>
        <strain evidence="6 7">HME9302</strain>
    </source>
</reference>
<dbReference type="AlphaFoldDB" id="A0A369Q7X8"/>
<comment type="subcellular location">
    <subcellularLocation>
        <location evidence="1">Membrane</location>
    </subcellularLocation>
</comment>
<evidence type="ECO:0000256" key="3">
    <source>
        <dbReference type="ARBA" id="ARBA00022989"/>
    </source>
</evidence>
<evidence type="ECO:0000313" key="6">
    <source>
        <dbReference type="EMBL" id="RDC60480.1"/>
    </source>
</evidence>
<keyword evidence="4" id="KW-0472">Membrane</keyword>
<keyword evidence="6" id="KW-0560">Oxidoreductase</keyword>
<evidence type="ECO:0000256" key="4">
    <source>
        <dbReference type="ARBA" id="ARBA00023136"/>
    </source>
</evidence>
<dbReference type="GO" id="GO:0050046">
    <property type="term" value="F:delta7-sterol 5(6)-desaturase activity"/>
    <property type="evidence" value="ECO:0007669"/>
    <property type="project" value="UniProtKB-EC"/>
</dbReference>
<sequence length="262" mass="29681">MIFAVCAAAFVGAIAVLERRRPLREQEHDEKRRTVRNLALGAGCAAVVAMAEVPLANRVAAGNLVNRRGFAQWFPRSLRLLAGAAAMDYGFYLWHVATHRVPFLYRFHRVHHIDPDMDASTAVRFHPADMLVSLPWRLVQVRLSGASPKTLRYWRNFFNASILFHHSNLRLPQEWDRRLSLVLTTPRMHGIHHSKVAEEQNANFTSGLSFWDRLHGTFRTKSDPRVIDIGVEDEDALEDLALATSLTAPFLPQPEGVKPYSS</sequence>